<name>A0AAU9SPQ5_THLAR</name>
<dbReference type="NCBIfam" id="TIGR01572">
    <property type="entry name" value="A_thl_para_3677"/>
    <property type="match status" value="1"/>
</dbReference>
<proteinExistence type="predicted"/>
<dbReference type="Pfam" id="PF04776">
    <property type="entry name" value="protein_MS5"/>
    <property type="match status" value="1"/>
</dbReference>
<accession>A0AAU9SPQ5</accession>
<dbReference type="InterPro" id="IPR006462">
    <property type="entry name" value="MS5"/>
</dbReference>
<dbReference type="PANTHER" id="PTHR31260">
    <property type="entry name" value="CYSTATIN/MONELLIN SUPERFAMILY PROTEIN"/>
    <property type="match status" value="1"/>
</dbReference>
<reference evidence="1 2" key="1">
    <citation type="submission" date="2022-03" db="EMBL/GenBank/DDBJ databases">
        <authorList>
            <person name="Nunn A."/>
            <person name="Chopra R."/>
            <person name="Nunn A."/>
            <person name="Contreras Garrido A."/>
        </authorList>
    </citation>
    <scope>NUCLEOTIDE SEQUENCE [LARGE SCALE GENOMIC DNA]</scope>
</reference>
<keyword evidence="2" id="KW-1185">Reference proteome</keyword>
<organism evidence="1 2">
    <name type="scientific">Thlaspi arvense</name>
    <name type="common">Field penny-cress</name>
    <dbReference type="NCBI Taxonomy" id="13288"/>
    <lineage>
        <taxon>Eukaryota</taxon>
        <taxon>Viridiplantae</taxon>
        <taxon>Streptophyta</taxon>
        <taxon>Embryophyta</taxon>
        <taxon>Tracheophyta</taxon>
        <taxon>Spermatophyta</taxon>
        <taxon>Magnoliopsida</taxon>
        <taxon>eudicotyledons</taxon>
        <taxon>Gunneridae</taxon>
        <taxon>Pentapetalae</taxon>
        <taxon>rosids</taxon>
        <taxon>malvids</taxon>
        <taxon>Brassicales</taxon>
        <taxon>Brassicaceae</taxon>
        <taxon>Thlaspideae</taxon>
        <taxon>Thlaspi</taxon>
    </lineage>
</organism>
<dbReference type="PANTHER" id="PTHR31260:SF39">
    <property type="entry name" value="BNAA09G28770D PROTEIN"/>
    <property type="match status" value="1"/>
</dbReference>
<gene>
    <name evidence="1" type="ORF">TAV2_LOCUS22226</name>
</gene>
<dbReference type="AlphaFoldDB" id="A0AAU9SPQ5"/>
<evidence type="ECO:0000313" key="2">
    <source>
        <dbReference type="Proteomes" id="UP000836841"/>
    </source>
</evidence>
<dbReference type="Proteomes" id="UP000836841">
    <property type="component" value="Chromosome 6"/>
</dbReference>
<dbReference type="EMBL" id="OU466862">
    <property type="protein sequence ID" value="CAH2069161.1"/>
    <property type="molecule type" value="Genomic_DNA"/>
</dbReference>
<sequence length="262" mass="30018">MPPRIGNHRREESLRLMRDTKKLVEKYGVFDIKGGTLELRENICDERFPCPGLVLLYARMGLHRYNLLQGTKFQLSRVEKYILSRPPGVVAGSYYITLDATDPAGSLQTFQTHVSEKGYGRFTLSCNIARIRGETTNVKRRSHHIDRGLPEWPAENPFEKYNLVEESDNDWIRLYMELAVATKDRSREASDYGPSKLEIVKVAMDANGEGLNALNATFYVRYKDLYKTQSGKVLDRFAIVRRRFHEDTGSFSLVGSQVTRTS</sequence>
<protein>
    <submittedName>
        <fullName evidence="1">Uncharacterized protein</fullName>
    </submittedName>
</protein>
<evidence type="ECO:0000313" key="1">
    <source>
        <dbReference type="EMBL" id="CAH2069161.1"/>
    </source>
</evidence>